<dbReference type="PANTHER" id="PTHR30561:SF1">
    <property type="entry name" value="MULTIDRUG TRANSPORTER EMRE"/>
    <property type="match status" value="1"/>
</dbReference>
<dbReference type="InterPro" id="IPR000390">
    <property type="entry name" value="Small_drug/metabolite_transptr"/>
</dbReference>
<keyword evidence="6 8" id="KW-0472">Membrane</keyword>
<protein>
    <submittedName>
        <fullName evidence="9">QacE family quaternary ammonium compound efflux SMR transporter</fullName>
    </submittedName>
</protein>
<feature type="transmembrane region" description="Helical" evidence="8">
    <location>
        <begin position="56"/>
        <end position="78"/>
    </location>
</feature>
<dbReference type="GO" id="GO:0015220">
    <property type="term" value="F:choline transmembrane transporter activity"/>
    <property type="evidence" value="ECO:0007669"/>
    <property type="project" value="TreeGrafter"/>
</dbReference>
<gene>
    <name evidence="9" type="ORF">E1261_19290</name>
</gene>
<comment type="subcellular location">
    <subcellularLocation>
        <location evidence="1 7">Cell membrane</location>
        <topology evidence="1 7">Multi-pass membrane protein</topology>
    </subcellularLocation>
</comment>
<dbReference type="SUPFAM" id="SSF103481">
    <property type="entry name" value="Multidrug resistance efflux transporter EmrE"/>
    <property type="match status" value="1"/>
</dbReference>
<feature type="transmembrane region" description="Helical" evidence="8">
    <location>
        <begin position="29"/>
        <end position="49"/>
    </location>
</feature>
<organism evidence="9 10">
    <name type="scientific">Kribbella albertanoniae</name>
    <dbReference type="NCBI Taxonomy" id="1266829"/>
    <lineage>
        <taxon>Bacteria</taxon>
        <taxon>Bacillati</taxon>
        <taxon>Actinomycetota</taxon>
        <taxon>Actinomycetes</taxon>
        <taxon>Propionibacteriales</taxon>
        <taxon>Kribbellaceae</taxon>
        <taxon>Kribbella</taxon>
    </lineage>
</organism>
<evidence type="ECO:0000256" key="2">
    <source>
        <dbReference type="ARBA" id="ARBA00022448"/>
    </source>
</evidence>
<keyword evidence="4 7" id="KW-0812">Transmembrane</keyword>
<keyword evidence="5 8" id="KW-1133">Transmembrane helix</keyword>
<dbReference type="InterPro" id="IPR045324">
    <property type="entry name" value="Small_multidrug_res"/>
</dbReference>
<dbReference type="GO" id="GO:0015297">
    <property type="term" value="F:antiporter activity"/>
    <property type="evidence" value="ECO:0007669"/>
    <property type="project" value="TreeGrafter"/>
</dbReference>
<dbReference type="GO" id="GO:0015199">
    <property type="term" value="F:amino-acid betaine transmembrane transporter activity"/>
    <property type="evidence" value="ECO:0007669"/>
    <property type="project" value="TreeGrafter"/>
</dbReference>
<evidence type="ECO:0000256" key="7">
    <source>
        <dbReference type="RuleBase" id="RU003942"/>
    </source>
</evidence>
<dbReference type="RefSeq" id="WP_132408308.1">
    <property type="nucleotide sequence ID" value="NZ_SMKA01000083.1"/>
</dbReference>
<dbReference type="GO" id="GO:0031460">
    <property type="term" value="P:glycine betaine transport"/>
    <property type="evidence" value="ECO:0007669"/>
    <property type="project" value="TreeGrafter"/>
</dbReference>
<evidence type="ECO:0000256" key="1">
    <source>
        <dbReference type="ARBA" id="ARBA00004651"/>
    </source>
</evidence>
<dbReference type="Proteomes" id="UP000295075">
    <property type="component" value="Unassembled WGS sequence"/>
</dbReference>
<evidence type="ECO:0000256" key="3">
    <source>
        <dbReference type="ARBA" id="ARBA00022475"/>
    </source>
</evidence>
<keyword evidence="3" id="KW-1003">Cell membrane</keyword>
<evidence type="ECO:0000313" key="10">
    <source>
        <dbReference type="Proteomes" id="UP000295075"/>
    </source>
</evidence>
<dbReference type="AlphaFoldDB" id="A0A4R4PZT5"/>
<feature type="transmembrane region" description="Helical" evidence="8">
    <location>
        <begin position="84"/>
        <end position="102"/>
    </location>
</feature>
<dbReference type="InterPro" id="IPR037185">
    <property type="entry name" value="EmrE-like"/>
</dbReference>
<dbReference type="GO" id="GO:0005886">
    <property type="term" value="C:plasma membrane"/>
    <property type="evidence" value="ECO:0007669"/>
    <property type="project" value="UniProtKB-SubCell"/>
</dbReference>
<evidence type="ECO:0000256" key="8">
    <source>
        <dbReference type="SAM" id="Phobius"/>
    </source>
</evidence>
<dbReference type="EMBL" id="SMKA01000083">
    <property type="protein sequence ID" value="TDC28151.1"/>
    <property type="molecule type" value="Genomic_DNA"/>
</dbReference>
<comment type="similarity">
    <text evidence="7">Belongs to the drug/metabolite transporter (DMT) superfamily. Small multidrug resistance (SMR) (TC 2.A.7.1) family.</text>
</comment>
<evidence type="ECO:0000256" key="4">
    <source>
        <dbReference type="ARBA" id="ARBA00022692"/>
    </source>
</evidence>
<dbReference type="PANTHER" id="PTHR30561">
    <property type="entry name" value="SMR FAMILY PROTON-DEPENDENT DRUG EFFLUX TRANSPORTER SUGE"/>
    <property type="match status" value="1"/>
</dbReference>
<proteinExistence type="inferred from homology"/>
<dbReference type="Gene3D" id="1.10.3730.20">
    <property type="match status" value="1"/>
</dbReference>
<dbReference type="OrthoDB" id="3175079at2"/>
<accession>A0A4R4PZT5</accession>
<reference evidence="9 10" key="1">
    <citation type="submission" date="2019-03" db="EMBL/GenBank/DDBJ databases">
        <title>Draft genome sequences of novel Actinobacteria.</title>
        <authorList>
            <person name="Sahin N."/>
            <person name="Ay H."/>
            <person name="Saygin H."/>
        </authorList>
    </citation>
    <scope>NUCLEOTIDE SEQUENCE [LARGE SCALE GENOMIC DNA]</scope>
    <source>
        <strain evidence="9 10">JCM 30547</strain>
    </source>
</reference>
<dbReference type="Pfam" id="PF00893">
    <property type="entry name" value="Multi_Drug_Res"/>
    <property type="match status" value="1"/>
</dbReference>
<keyword evidence="10" id="KW-1185">Reference proteome</keyword>
<evidence type="ECO:0000256" key="6">
    <source>
        <dbReference type="ARBA" id="ARBA00023136"/>
    </source>
</evidence>
<name>A0A4R4PZT5_9ACTN</name>
<comment type="caution">
    <text evidence="9">The sequence shown here is derived from an EMBL/GenBank/DDBJ whole genome shotgun (WGS) entry which is preliminary data.</text>
</comment>
<evidence type="ECO:0000256" key="5">
    <source>
        <dbReference type="ARBA" id="ARBA00022989"/>
    </source>
</evidence>
<sequence length="104" mass="10738">MAWIFLAAAIISEVGATLSLRMATVGRKAWYAGVGAGYVFAFVLISLALQRGMGIGVAYGVWAAAGVALTAVASKILFREPLTRLMGLGIASIMAGVLLVELGH</sequence>
<keyword evidence="2" id="KW-0813">Transport</keyword>
<evidence type="ECO:0000313" key="9">
    <source>
        <dbReference type="EMBL" id="TDC28151.1"/>
    </source>
</evidence>